<proteinExistence type="predicted"/>
<dbReference type="EMBL" id="JBJQND010000018">
    <property type="protein sequence ID" value="KAL3837186.1"/>
    <property type="molecule type" value="Genomic_DNA"/>
</dbReference>
<evidence type="ECO:0000313" key="3">
    <source>
        <dbReference type="Proteomes" id="UP001634394"/>
    </source>
</evidence>
<name>A0ABD3TJF9_SINWO</name>
<reference evidence="2 3" key="1">
    <citation type="submission" date="2024-11" db="EMBL/GenBank/DDBJ databases">
        <title>Chromosome-level genome assembly of the freshwater bivalve Anodonta woodiana.</title>
        <authorList>
            <person name="Chen X."/>
        </authorList>
    </citation>
    <scope>NUCLEOTIDE SEQUENCE [LARGE SCALE GENOMIC DNA]</scope>
    <source>
        <strain evidence="2">MN2024</strain>
        <tissue evidence="2">Gills</tissue>
    </source>
</reference>
<comment type="caution">
    <text evidence="2">The sequence shown here is derived from an EMBL/GenBank/DDBJ whole genome shotgun (WGS) entry which is preliminary data.</text>
</comment>
<evidence type="ECO:0000313" key="2">
    <source>
        <dbReference type="EMBL" id="KAL3837186.1"/>
    </source>
</evidence>
<dbReference type="AlphaFoldDB" id="A0ABD3TJF9"/>
<dbReference type="Proteomes" id="UP001634394">
    <property type="component" value="Unassembled WGS sequence"/>
</dbReference>
<feature type="chain" id="PRO_5044793518" evidence="1">
    <location>
        <begin position="20"/>
        <end position="165"/>
    </location>
</feature>
<sequence length="165" mass="18877">MRTDIIFLCTVICVSVARAFPFVPDNAEVLRQNYNDISVLPVDSESSDSDDSKVLFLYPNSLKESQPTDQGLDRSMFSLTRNKRYPESMHSLVPRLMSNAVHAVRGKRLDGSEVPKMEIERKYMALLRKLADLGNQDFPQSNEGDLMEKRQYGFHAVRGKRHAPW</sequence>
<accession>A0ABD3TJF9</accession>
<keyword evidence="3" id="KW-1185">Reference proteome</keyword>
<gene>
    <name evidence="2" type="ORF">ACJMK2_022557</name>
</gene>
<protein>
    <submittedName>
        <fullName evidence="2">Uncharacterized protein</fullName>
    </submittedName>
</protein>
<feature type="signal peptide" evidence="1">
    <location>
        <begin position="1"/>
        <end position="19"/>
    </location>
</feature>
<organism evidence="2 3">
    <name type="scientific">Sinanodonta woodiana</name>
    <name type="common">Chinese pond mussel</name>
    <name type="synonym">Anodonta woodiana</name>
    <dbReference type="NCBI Taxonomy" id="1069815"/>
    <lineage>
        <taxon>Eukaryota</taxon>
        <taxon>Metazoa</taxon>
        <taxon>Spiralia</taxon>
        <taxon>Lophotrochozoa</taxon>
        <taxon>Mollusca</taxon>
        <taxon>Bivalvia</taxon>
        <taxon>Autobranchia</taxon>
        <taxon>Heteroconchia</taxon>
        <taxon>Palaeoheterodonta</taxon>
        <taxon>Unionida</taxon>
        <taxon>Unionoidea</taxon>
        <taxon>Unionidae</taxon>
        <taxon>Unioninae</taxon>
        <taxon>Sinanodonta</taxon>
    </lineage>
</organism>
<keyword evidence="1" id="KW-0732">Signal</keyword>
<evidence type="ECO:0000256" key="1">
    <source>
        <dbReference type="SAM" id="SignalP"/>
    </source>
</evidence>